<proteinExistence type="predicted"/>
<reference evidence="2 3" key="2">
    <citation type="journal article" date="2002" name="Nature">
        <title>Complete genome sequence of the model actinomycete Streptomyces coelicolor A3(2).</title>
        <authorList>
            <person name="Bentley S.D."/>
            <person name="Chater K.F."/>
            <person name="Cerdeno-Tarraga A.M."/>
            <person name="Challis G.L."/>
            <person name="Thomson N.R."/>
            <person name="James K.D."/>
            <person name="Harris D.E."/>
            <person name="Quail M.A."/>
            <person name="Kieser H."/>
            <person name="Harper D."/>
            <person name="Bateman A."/>
            <person name="Brown S."/>
            <person name="Chandra G."/>
            <person name="Chen C.W."/>
            <person name="Collins M."/>
            <person name="Cronin A."/>
            <person name="Fraser A."/>
            <person name="Goble A."/>
            <person name="Hidalgo J."/>
            <person name="Hornsby T."/>
            <person name="Howarth S."/>
            <person name="Huang C.H."/>
            <person name="Kieser T."/>
            <person name="Larke L."/>
            <person name="Murphy L."/>
            <person name="Oliver K."/>
            <person name="O'Neil S."/>
            <person name="Rabbinowitsch E."/>
            <person name="Rajandream M.A."/>
            <person name="Rutherford K."/>
            <person name="Rutter S."/>
            <person name="Seeger K."/>
            <person name="Saunders D."/>
            <person name="Sharp S."/>
            <person name="Squares R."/>
            <person name="Squares S."/>
            <person name="Taylor K."/>
            <person name="Warren T."/>
            <person name="Wietzorrek A."/>
            <person name="Woodward J."/>
            <person name="Barrell B.G."/>
            <person name="Parkhill J."/>
            <person name="Hopwood D.A."/>
        </authorList>
    </citation>
    <scope>NUCLEOTIDE SEQUENCE [LARGE SCALE GENOMIC DNA]</scope>
    <source>
        <strain evidence="3">ATCC BAA-471 / A3(2) / M145</strain>
    </source>
</reference>
<sequence length="111" mass="11924">MRQGGAPRMATGGTARLLISNGGDATLELTVEPWADTYQIFPKQTWVVVTHSPAADGSWAGTLRGDEPFQVDHQPESVAVWVNGNCFHLSDVEGNAIDSADWHCPVQGSSF</sequence>
<dbReference type="PIR" id="T37114">
    <property type="entry name" value="T37114"/>
</dbReference>
<dbReference type="GO" id="GO:0051537">
    <property type="term" value="F:2 iron, 2 sulfur cluster binding"/>
    <property type="evidence" value="ECO:0007669"/>
    <property type="project" value="InterPro"/>
</dbReference>
<evidence type="ECO:0000313" key="2">
    <source>
        <dbReference type="EMBL" id="CAB52965.1"/>
    </source>
</evidence>
<dbReference type="HOGENOM" id="CLU_2156857_0_0_11"/>
<organism evidence="2 3">
    <name type="scientific">Streptomyces coelicolor (strain ATCC BAA-471 / A3(2) / M145)</name>
    <dbReference type="NCBI Taxonomy" id="100226"/>
    <lineage>
        <taxon>Bacteria</taxon>
        <taxon>Bacillati</taxon>
        <taxon>Actinomycetota</taxon>
        <taxon>Actinomycetes</taxon>
        <taxon>Kitasatosporales</taxon>
        <taxon>Streptomycetaceae</taxon>
        <taxon>Streptomyces</taxon>
        <taxon>Streptomyces albidoflavus group</taxon>
    </lineage>
</organism>
<dbReference type="KEGG" id="sco:SCO0050"/>
<feature type="domain" description="Rieske" evidence="1">
    <location>
        <begin position="46"/>
        <end position="111"/>
    </location>
</feature>
<evidence type="ECO:0000259" key="1">
    <source>
        <dbReference type="PROSITE" id="PS51296"/>
    </source>
</evidence>
<dbReference type="InParanoid" id="Q9S1U2"/>
<dbReference type="eggNOG" id="ENOG50307ZG">
    <property type="taxonomic scope" value="Bacteria"/>
</dbReference>
<dbReference type="Proteomes" id="UP000001973">
    <property type="component" value="Chromosome"/>
</dbReference>
<dbReference type="OrthoDB" id="4217060at2"/>
<accession>Q9S1U2</accession>
<dbReference type="AlphaFoldDB" id="Q9S1U2"/>
<dbReference type="InterPro" id="IPR017941">
    <property type="entry name" value="Rieske_2Fe-2S"/>
</dbReference>
<reference evidence="2 3" key="1">
    <citation type="journal article" date="1996" name="Mol. Microbiol.">
        <title>A set of ordered cosmids and a detailed genetic and physical map for the 8 Mb Streptomyces coelicolor A3(2) chromosome.</title>
        <authorList>
            <person name="Redenbach M."/>
            <person name="Kieser H.M."/>
            <person name="Denapaite D."/>
            <person name="Eichner A."/>
            <person name="Cullum J."/>
            <person name="Kinashi H."/>
            <person name="Hopwood D.A."/>
        </authorList>
    </citation>
    <scope>NUCLEOTIDE SEQUENCE [LARGE SCALE GENOMIC DNA]</scope>
    <source>
        <strain evidence="3">ATCC BAA-471 / A3(2) / M145</strain>
    </source>
</reference>
<evidence type="ECO:0000313" key="3">
    <source>
        <dbReference type="Proteomes" id="UP000001973"/>
    </source>
</evidence>
<dbReference type="STRING" id="100226.gene:17757643"/>
<name>Q9S1U2_STRCO</name>
<dbReference type="PROSITE" id="PS51296">
    <property type="entry name" value="RIESKE"/>
    <property type="match status" value="1"/>
</dbReference>
<dbReference type="EMBL" id="AL939104">
    <property type="protein sequence ID" value="CAB52965.1"/>
    <property type="molecule type" value="Genomic_DNA"/>
</dbReference>
<keyword evidence="3" id="KW-1185">Reference proteome</keyword>
<protein>
    <recommendedName>
        <fullName evidence="1">Rieske domain-containing protein</fullName>
    </recommendedName>
</protein>
<dbReference type="EMBL" id="AL645882">
    <property type="protein sequence ID" value="CAB52965.1"/>
    <property type="molecule type" value="Genomic_DNA"/>
</dbReference>
<dbReference type="PaxDb" id="100226-SCO0050"/>
<gene>
    <name evidence="2" type="ordered locus">SCO0050</name>
    <name evidence="2" type="ORF">SCJ4.31</name>
</gene>